<keyword evidence="3" id="KW-0687">Ribonucleoprotein</keyword>
<feature type="region of interest" description="Disordered" evidence="4">
    <location>
        <begin position="224"/>
        <end position="263"/>
    </location>
</feature>
<dbReference type="InterPro" id="IPR018263">
    <property type="entry name" value="Ribosomal_eL32_CS"/>
</dbReference>
<dbReference type="InterPro" id="IPR001515">
    <property type="entry name" value="Ribosomal_eL32"/>
</dbReference>
<dbReference type="Pfam" id="PF01655">
    <property type="entry name" value="Ribosomal_L32e"/>
    <property type="match status" value="1"/>
</dbReference>
<name>A0ABP0QCC6_9DINO</name>
<gene>
    <name evidence="5" type="ORF">SCF082_LOCUS40507</name>
</gene>
<comment type="caution">
    <text evidence="5">The sequence shown here is derived from an EMBL/GenBank/DDBJ whole genome shotgun (WGS) entry which is preliminary data.</text>
</comment>
<dbReference type="Proteomes" id="UP001642464">
    <property type="component" value="Unassembled WGS sequence"/>
</dbReference>
<dbReference type="InterPro" id="IPR036351">
    <property type="entry name" value="Ribosomal_eL32_sf"/>
</dbReference>
<dbReference type="PANTHER" id="PTHR23413">
    <property type="entry name" value="60S RIBOSOMAL PROTEIN L32 AND DNA-DIRECTED RNA POLYMERASE II, SUBUNIT N"/>
    <property type="match status" value="1"/>
</dbReference>
<sequence length="300" mass="34633">MPTPADKKKIVKKRTKKFTRFQADRFKRMNPAWRKPRGIDGRVRRRFKGSTLMPKIGYGSDKKTRFRLKNGFYKFVVRCPADLEMLLMHNEKYCVEVAHNIGAKKRKEIVERADQLRLHVTNRNARLRTEEQDCPTNELRELYKQQSRGAGANAPKPPLSAVTTTKSSYPAYDAQASNAVLSKTQRPHEVVHVDPSAKFLESSSVLHRDFRRFDQKQMRRCHMKPAAPPREAKLAPPLCPDKESRFQGRSRRAGGARRCPGGSERVSERVTELCVQDWQFQVPDFMGKEEYESSQASLWS</sequence>
<evidence type="ECO:0000256" key="2">
    <source>
        <dbReference type="ARBA" id="ARBA00022980"/>
    </source>
</evidence>
<accession>A0ABP0QCC6</accession>
<evidence type="ECO:0000256" key="3">
    <source>
        <dbReference type="ARBA" id="ARBA00023274"/>
    </source>
</evidence>
<dbReference type="SUPFAM" id="SSF52042">
    <property type="entry name" value="Ribosomal protein L32e"/>
    <property type="match status" value="1"/>
</dbReference>
<dbReference type="SMART" id="SM01393">
    <property type="entry name" value="Ribosomal_L32e"/>
    <property type="match status" value="1"/>
</dbReference>
<keyword evidence="6" id="KW-1185">Reference proteome</keyword>
<comment type="similarity">
    <text evidence="1">Belongs to the eukaryotic ribosomal protein eL32 family.</text>
</comment>
<keyword evidence="2 5" id="KW-0689">Ribosomal protein</keyword>
<feature type="region of interest" description="Disordered" evidence="4">
    <location>
        <begin position="146"/>
        <end position="165"/>
    </location>
</feature>
<dbReference type="GO" id="GO:0005840">
    <property type="term" value="C:ribosome"/>
    <property type="evidence" value="ECO:0007669"/>
    <property type="project" value="UniProtKB-KW"/>
</dbReference>
<proteinExistence type="inferred from homology"/>
<dbReference type="EMBL" id="CAXAMM010039307">
    <property type="protein sequence ID" value="CAK9085520.1"/>
    <property type="molecule type" value="Genomic_DNA"/>
</dbReference>
<evidence type="ECO:0000313" key="6">
    <source>
        <dbReference type="Proteomes" id="UP001642464"/>
    </source>
</evidence>
<evidence type="ECO:0000256" key="1">
    <source>
        <dbReference type="ARBA" id="ARBA00008431"/>
    </source>
</evidence>
<protein>
    <submittedName>
        <fullName evidence="5">60S ribosomal protein L32-1</fullName>
    </submittedName>
</protein>
<dbReference type="CDD" id="cd00513">
    <property type="entry name" value="Ribosomal_L32_L32e"/>
    <property type="match status" value="1"/>
</dbReference>
<evidence type="ECO:0000313" key="5">
    <source>
        <dbReference type="EMBL" id="CAK9085520.1"/>
    </source>
</evidence>
<reference evidence="5 6" key="1">
    <citation type="submission" date="2024-02" db="EMBL/GenBank/DDBJ databases">
        <authorList>
            <person name="Chen Y."/>
            <person name="Shah S."/>
            <person name="Dougan E. K."/>
            <person name="Thang M."/>
            <person name="Chan C."/>
        </authorList>
    </citation>
    <scope>NUCLEOTIDE SEQUENCE [LARGE SCALE GENOMIC DNA]</scope>
</reference>
<dbReference type="PANTHER" id="PTHR23413:SF1">
    <property type="entry name" value="RIBOSOMAL PROTEIN L32"/>
    <property type="match status" value="1"/>
</dbReference>
<organism evidence="5 6">
    <name type="scientific">Durusdinium trenchii</name>
    <dbReference type="NCBI Taxonomy" id="1381693"/>
    <lineage>
        <taxon>Eukaryota</taxon>
        <taxon>Sar</taxon>
        <taxon>Alveolata</taxon>
        <taxon>Dinophyceae</taxon>
        <taxon>Suessiales</taxon>
        <taxon>Symbiodiniaceae</taxon>
        <taxon>Durusdinium</taxon>
    </lineage>
</organism>
<evidence type="ECO:0000256" key="4">
    <source>
        <dbReference type="SAM" id="MobiDB-lite"/>
    </source>
</evidence>
<dbReference type="PROSITE" id="PS00580">
    <property type="entry name" value="RIBOSOMAL_L32E"/>
    <property type="match status" value="1"/>
</dbReference>